<evidence type="ECO:0000313" key="7">
    <source>
        <dbReference type="Proteomes" id="UP000242999"/>
    </source>
</evidence>
<dbReference type="GO" id="GO:0046061">
    <property type="term" value="P:dATP catabolic process"/>
    <property type="evidence" value="ECO:0007669"/>
    <property type="project" value="TreeGrafter"/>
</dbReference>
<dbReference type="FunFam" id="1.10.287.1080:FF:000003">
    <property type="entry name" value="Nucleoside triphosphate pyrophosphohydrolase"/>
    <property type="match status" value="1"/>
</dbReference>
<evidence type="ECO:0000256" key="2">
    <source>
        <dbReference type="ARBA" id="ARBA00061115"/>
    </source>
</evidence>
<dbReference type="GO" id="GO:0046052">
    <property type="term" value="P:UTP catabolic process"/>
    <property type="evidence" value="ECO:0007669"/>
    <property type="project" value="TreeGrafter"/>
</dbReference>
<dbReference type="GO" id="GO:0047693">
    <property type="term" value="F:ATP diphosphatase activity"/>
    <property type="evidence" value="ECO:0007669"/>
    <property type="project" value="UniProtKB-EC"/>
</dbReference>
<sequence length="267" mass="30369">MYTLQDLFTLMQHLRDPEGGCPWDQAQNFLSLSSHTLEEAYEVVDAIERQDWPHLQEELGDLLFQVIFYAQLGQEGVQGADFSFAQIVDTLVQKMLRRHPHVFPDGTLASAQHATSLSEAQVHQHWETLKAQEKPQAKGLLADIPLALPGLTRAAKIQKKAARVGFDWPDIQGALAKVYEELQELEQALATENLTEAQQEYGDLLFACTNLSRFLQQDPEAALRRTQAKFSQRFAYIETQLQTRGLSFAQVSLEQMDAWWEEAKLQE</sequence>
<dbReference type="NCBIfam" id="TIGR00444">
    <property type="entry name" value="mazG"/>
    <property type="match status" value="1"/>
</dbReference>
<dbReference type="STRING" id="64971.SAMN05421831_1186"/>
<protein>
    <recommendedName>
        <fullName evidence="4">Nucleoside triphosphate pyrophosphohydrolase</fullName>
        <ecNumber evidence="3">3.6.1.8</ecNumber>
    </recommendedName>
</protein>
<gene>
    <name evidence="6" type="ORF">SAMN05421831_1186</name>
</gene>
<dbReference type="InterPro" id="IPR048011">
    <property type="entry name" value="NTP-PPase_MazG-like_C"/>
</dbReference>
<dbReference type="PANTHER" id="PTHR30522">
    <property type="entry name" value="NUCLEOSIDE TRIPHOSPHATE PYROPHOSPHOHYDROLASE"/>
    <property type="match status" value="1"/>
</dbReference>
<accession>A0A1H6UH25</accession>
<dbReference type="Gene3D" id="1.10.287.1080">
    <property type="entry name" value="MazG-like"/>
    <property type="match status" value="2"/>
</dbReference>
<evidence type="ECO:0000256" key="4">
    <source>
        <dbReference type="ARBA" id="ARBA00074799"/>
    </source>
</evidence>
<dbReference type="GO" id="GO:0006950">
    <property type="term" value="P:response to stress"/>
    <property type="evidence" value="ECO:0007669"/>
    <property type="project" value="UniProtKB-ARBA"/>
</dbReference>
<dbReference type="CDD" id="cd11529">
    <property type="entry name" value="NTP-PPase_MazG_Cterm"/>
    <property type="match status" value="1"/>
</dbReference>
<dbReference type="GO" id="GO:0046047">
    <property type="term" value="P:TTP catabolic process"/>
    <property type="evidence" value="ECO:0007669"/>
    <property type="project" value="TreeGrafter"/>
</dbReference>
<dbReference type="PANTHER" id="PTHR30522:SF0">
    <property type="entry name" value="NUCLEOSIDE TRIPHOSPHATE PYROPHOSPHOHYDROLASE"/>
    <property type="match status" value="1"/>
</dbReference>
<dbReference type="GO" id="GO:0006203">
    <property type="term" value="P:dGTP catabolic process"/>
    <property type="evidence" value="ECO:0007669"/>
    <property type="project" value="TreeGrafter"/>
</dbReference>
<dbReference type="CDD" id="cd11528">
    <property type="entry name" value="NTP-PPase_MazG_Nterm"/>
    <property type="match status" value="1"/>
</dbReference>
<dbReference type="FunFam" id="1.10.287.1080:FF:000001">
    <property type="entry name" value="Nucleoside triphosphate pyrophosphohydrolase"/>
    <property type="match status" value="1"/>
</dbReference>
<dbReference type="SUPFAM" id="SSF101386">
    <property type="entry name" value="all-alpha NTP pyrophosphatases"/>
    <property type="match status" value="2"/>
</dbReference>
<dbReference type="NCBIfam" id="NF007113">
    <property type="entry name" value="PRK09562.1"/>
    <property type="match status" value="1"/>
</dbReference>
<dbReference type="Pfam" id="PF03819">
    <property type="entry name" value="MazG"/>
    <property type="match status" value="1"/>
</dbReference>
<dbReference type="EC" id="3.6.1.8" evidence="3"/>
<name>A0A1H6UH25_9GAMM</name>
<evidence type="ECO:0000259" key="5">
    <source>
        <dbReference type="Pfam" id="PF03819"/>
    </source>
</evidence>
<evidence type="ECO:0000256" key="1">
    <source>
        <dbReference type="ARBA" id="ARBA00052141"/>
    </source>
</evidence>
<dbReference type="RefSeq" id="WP_093312391.1">
    <property type="nucleotide sequence ID" value="NZ_FNYH01000018.1"/>
</dbReference>
<dbReference type="InterPro" id="IPR004518">
    <property type="entry name" value="MazG-like_dom"/>
</dbReference>
<dbReference type="EMBL" id="FNYH01000018">
    <property type="protein sequence ID" value="SEI91629.1"/>
    <property type="molecule type" value="Genomic_DNA"/>
</dbReference>
<dbReference type="InterPro" id="IPR048015">
    <property type="entry name" value="NTP-PPase_MazG-like_N"/>
</dbReference>
<comment type="catalytic activity">
    <reaction evidence="1">
        <text>ATP + H2O = AMP + diphosphate + H(+)</text>
        <dbReference type="Rhea" id="RHEA:14245"/>
        <dbReference type="ChEBI" id="CHEBI:15377"/>
        <dbReference type="ChEBI" id="CHEBI:15378"/>
        <dbReference type="ChEBI" id="CHEBI:30616"/>
        <dbReference type="ChEBI" id="CHEBI:33019"/>
        <dbReference type="ChEBI" id="CHEBI:456215"/>
        <dbReference type="EC" id="3.6.1.8"/>
    </reaction>
</comment>
<dbReference type="OrthoDB" id="9808939at2"/>
<dbReference type="AlphaFoldDB" id="A0A1H6UH25"/>
<organism evidence="6 7">
    <name type="scientific">Allopseudospirillum japonicum</name>
    <dbReference type="NCBI Taxonomy" id="64971"/>
    <lineage>
        <taxon>Bacteria</taxon>
        <taxon>Pseudomonadati</taxon>
        <taxon>Pseudomonadota</taxon>
        <taxon>Gammaproteobacteria</taxon>
        <taxon>Oceanospirillales</taxon>
        <taxon>Oceanospirillaceae</taxon>
        <taxon>Allopseudospirillum</taxon>
    </lineage>
</organism>
<proteinExistence type="inferred from homology"/>
<dbReference type="GO" id="GO:0046076">
    <property type="term" value="P:dTTP catabolic process"/>
    <property type="evidence" value="ECO:0007669"/>
    <property type="project" value="TreeGrafter"/>
</dbReference>
<dbReference type="InterPro" id="IPR011551">
    <property type="entry name" value="NTP_PyrPHydrolase_MazG"/>
</dbReference>
<feature type="domain" description="NTP pyrophosphohydrolase MazG-like" evidence="5">
    <location>
        <begin position="27"/>
        <end position="103"/>
    </location>
</feature>
<dbReference type="GO" id="GO:0046081">
    <property type="term" value="P:dUTP catabolic process"/>
    <property type="evidence" value="ECO:0007669"/>
    <property type="project" value="TreeGrafter"/>
</dbReference>
<reference evidence="7" key="1">
    <citation type="submission" date="2016-10" db="EMBL/GenBank/DDBJ databases">
        <authorList>
            <person name="Varghese N."/>
            <person name="Submissions S."/>
        </authorList>
    </citation>
    <scope>NUCLEOTIDE SEQUENCE [LARGE SCALE GENOMIC DNA]</scope>
    <source>
        <strain evidence="7">DSM 7165</strain>
    </source>
</reference>
<comment type="similarity">
    <text evidence="2">Belongs to the nucleoside triphosphate pyrophosphohydrolase family.</text>
</comment>
<keyword evidence="7" id="KW-1185">Reference proteome</keyword>
<dbReference type="Proteomes" id="UP000242999">
    <property type="component" value="Unassembled WGS sequence"/>
</dbReference>
<evidence type="ECO:0000256" key="3">
    <source>
        <dbReference type="ARBA" id="ARBA00066372"/>
    </source>
</evidence>
<evidence type="ECO:0000313" key="6">
    <source>
        <dbReference type="EMBL" id="SEI91629.1"/>
    </source>
</evidence>